<dbReference type="GeneID" id="108698574"/>
<dbReference type="AlphaFoldDB" id="A0A1L8F8N2"/>
<dbReference type="OMA" id="NISVEYY"/>
<dbReference type="RefSeq" id="XP_041428832.1">
    <property type="nucleotide sequence ID" value="XM_041572898.1"/>
</dbReference>
<evidence type="ECO:0000313" key="4">
    <source>
        <dbReference type="RefSeq" id="XP_041428833.1"/>
    </source>
</evidence>
<keyword evidence="1" id="KW-0472">Membrane</keyword>
<sequence length="245" mass="27734">MKREGGVHIQRHNMLLAVILNILIYYGTKGCLFSPSLSLSLIPVKTKKALVCNICTNQDTHTQRTLTFKLSLVKGKVQSIKKDKRGLLYILDPNKKENHGLWRCEVEEYANISVEYYLGPTTTFSPIEMKSTTTEQTFVEPNAENTRILLTSIIAVVAAFTIIAVLLIPSRNHFIGRCRRTSIHHKRLEGNPESNSWPLTDDFHFEGHIPSPEMDDNVSYVELDLVQKSEGRPPNPRSTIYASIV</sequence>
<reference evidence="3 4" key="1">
    <citation type="submission" date="2025-04" db="UniProtKB">
        <authorList>
            <consortium name="RefSeq"/>
        </authorList>
    </citation>
    <scope>IDENTIFICATION</scope>
    <source>
        <strain evidence="3 4">J_2021</strain>
        <tissue evidence="3 4">Erythrocytes</tissue>
    </source>
</reference>
<evidence type="ECO:0000313" key="2">
    <source>
        <dbReference type="Proteomes" id="UP000186698"/>
    </source>
</evidence>
<keyword evidence="1" id="KW-1133">Transmembrane helix</keyword>
<evidence type="ECO:0000256" key="1">
    <source>
        <dbReference type="SAM" id="Phobius"/>
    </source>
</evidence>
<organism evidence="2 3">
    <name type="scientific">Xenopus laevis</name>
    <name type="common">African clawed frog</name>
    <dbReference type="NCBI Taxonomy" id="8355"/>
    <lineage>
        <taxon>Eukaryota</taxon>
        <taxon>Metazoa</taxon>
        <taxon>Chordata</taxon>
        <taxon>Craniata</taxon>
        <taxon>Vertebrata</taxon>
        <taxon>Euteleostomi</taxon>
        <taxon>Amphibia</taxon>
        <taxon>Batrachia</taxon>
        <taxon>Anura</taxon>
        <taxon>Pipoidea</taxon>
        <taxon>Pipidae</taxon>
        <taxon>Xenopodinae</taxon>
        <taxon>Xenopus</taxon>
        <taxon>Xenopus</taxon>
    </lineage>
</organism>
<name>A0A1L8F8N2_XENLA</name>
<protein>
    <submittedName>
        <fullName evidence="3 4">Uncharacterized protein LOC108698574 isoform X1</fullName>
    </submittedName>
</protein>
<dbReference type="Proteomes" id="UP000186698">
    <property type="component" value="Chromosome 8L"/>
</dbReference>
<dbReference type="OrthoDB" id="9878898at2759"/>
<gene>
    <name evidence="3 4" type="primary">LOC108698574</name>
</gene>
<keyword evidence="1" id="KW-0812">Transmembrane</keyword>
<dbReference type="RefSeq" id="XP_041428833.1">
    <property type="nucleotide sequence ID" value="XM_041572899.1"/>
</dbReference>
<proteinExistence type="predicted"/>
<feature type="transmembrane region" description="Helical" evidence="1">
    <location>
        <begin position="148"/>
        <end position="169"/>
    </location>
</feature>
<evidence type="ECO:0000313" key="3">
    <source>
        <dbReference type="RefSeq" id="XP_041428832.1"/>
    </source>
</evidence>
<dbReference type="PaxDb" id="8355-A0A1L8F8N2"/>
<accession>A0A1L8F8N2</accession>
<dbReference type="KEGG" id="xla:108698574"/>
<feature type="transmembrane region" description="Helical" evidence="1">
    <location>
        <begin position="12"/>
        <end position="28"/>
    </location>
</feature>
<keyword evidence="2" id="KW-1185">Reference proteome</keyword>